<dbReference type="Proteomes" id="UP001589858">
    <property type="component" value="Unassembled WGS sequence"/>
</dbReference>
<organism evidence="1 2">
    <name type="scientific">Novosphingobium clariflavum</name>
    <dbReference type="NCBI Taxonomy" id="2029884"/>
    <lineage>
        <taxon>Bacteria</taxon>
        <taxon>Pseudomonadati</taxon>
        <taxon>Pseudomonadota</taxon>
        <taxon>Alphaproteobacteria</taxon>
        <taxon>Sphingomonadales</taxon>
        <taxon>Sphingomonadaceae</taxon>
        <taxon>Novosphingobium</taxon>
    </lineage>
</organism>
<evidence type="ECO:0000313" key="2">
    <source>
        <dbReference type="Proteomes" id="UP001589858"/>
    </source>
</evidence>
<dbReference type="RefSeq" id="WP_379489344.1">
    <property type="nucleotide sequence ID" value="NZ_JBHLTM010000045.1"/>
</dbReference>
<reference evidence="1 2" key="1">
    <citation type="submission" date="2024-09" db="EMBL/GenBank/DDBJ databases">
        <authorList>
            <person name="Sun Q."/>
            <person name="Mori K."/>
        </authorList>
    </citation>
    <scope>NUCLEOTIDE SEQUENCE [LARGE SCALE GENOMIC DNA]</scope>
    <source>
        <strain evidence="1 2">CICC 11035S</strain>
    </source>
</reference>
<sequence>MANNYLSSSFILEMSADDAEMVRLAQRASEIVEDPCISDTGRDLAYADLGPRFAALFPPKDDDDFG</sequence>
<evidence type="ECO:0000313" key="1">
    <source>
        <dbReference type="EMBL" id="MFC0685292.1"/>
    </source>
</evidence>
<keyword evidence="2" id="KW-1185">Reference proteome</keyword>
<protein>
    <submittedName>
        <fullName evidence="1">Uncharacterized protein</fullName>
    </submittedName>
</protein>
<accession>A0ABV6S7T8</accession>
<dbReference type="EMBL" id="JBHLTM010000045">
    <property type="protein sequence ID" value="MFC0685292.1"/>
    <property type="molecule type" value="Genomic_DNA"/>
</dbReference>
<proteinExistence type="predicted"/>
<gene>
    <name evidence="1" type="ORF">ACFFF8_11855</name>
</gene>
<name>A0ABV6S7T8_9SPHN</name>
<comment type="caution">
    <text evidence="1">The sequence shown here is derived from an EMBL/GenBank/DDBJ whole genome shotgun (WGS) entry which is preliminary data.</text>
</comment>